<dbReference type="Pfam" id="PF00083">
    <property type="entry name" value="Sugar_tr"/>
    <property type="match status" value="1"/>
</dbReference>
<dbReference type="InterPro" id="IPR005829">
    <property type="entry name" value="Sugar_transporter_CS"/>
</dbReference>
<evidence type="ECO:0000256" key="7">
    <source>
        <dbReference type="ARBA" id="ARBA00049119"/>
    </source>
</evidence>
<keyword evidence="6 9" id="KW-0472">Membrane</keyword>
<sequence length="472" mass="51679">MEDFVKRWPITPLQKGIMTAVLELGALVGALFAGYFADKYSRRYSIIFACIIFSIGSTFQALAQNLFHLFLGRAIGGIGVGALSMLSPLYMAEISPPEVRGSLLALEQLSIVLGVVFGFWTGFITRSIPGPMSWRIPLGVQIIPGIILGLGCLILPPSPRWLVLKGRDADALKSLARLRMRTQEESESDSLLQIELLEMKVETELIQKTFAMDGDKSGFKTELRAWGRLFSKEYRDRTLVGVLIMFFQQWSGINALLYYGPTLVQSIGLEGDTVSLLVSGGIGIVQFFAVIPAIVYIDKIGRKPLMRLGSSVMSASHMSIALLVLLFQDDWASHRYAAWIAVGGIYTFTAAYGVSFGPIGWVLPSEVFPLSMRSKGVALSTASNWANNFLIGLLTPVIISKSPSATFVTFSAACFLAYLWATYSVPETANVSLEEMDEVFNSAAGKEDSHIKAQIEEDLGLKALIEDLANDR</sequence>
<feature type="transmembrane region" description="Helical" evidence="9">
    <location>
        <begin position="274"/>
        <end position="296"/>
    </location>
</feature>
<evidence type="ECO:0000259" key="10">
    <source>
        <dbReference type="PROSITE" id="PS50850"/>
    </source>
</evidence>
<keyword evidence="12" id="KW-1185">Reference proteome</keyword>
<dbReference type="InterPro" id="IPR005828">
    <property type="entry name" value="MFS_sugar_transport-like"/>
</dbReference>
<feature type="transmembrane region" description="Helical" evidence="9">
    <location>
        <begin position="69"/>
        <end position="91"/>
    </location>
</feature>
<dbReference type="NCBIfam" id="TIGR00879">
    <property type="entry name" value="SP"/>
    <property type="match status" value="1"/>
</dbReference>
<feature type="transmembrane region" description="Helical" evidence="9">
    <location>
        <begin position="308"/>
        <end position="327"/>
    </location>
</feature>
<dbReference type="Gene3D" id="1.20.1250.20">
    <property type="entry name" value="MFS general substrate transporter like domains"/>
    <property type="match status" value="1"/>
</dbReference>
<gene>
    <name evidence="11" type="ORF">FA13DRAFT_1730961</name>
</gene>
<evidence type="ECO:0000256" key="5">
    <source>
        <dbReference type="ARBA" id="ARBA00022989"/>
    </source>
</evidence>
<dbReference type="PROSITE" id="PS00217">
    <property type="entry name" value="SUGAR_TRANSPORT_2"/>
    <property type="match status" value="1"/>
</dbReference>
<evidence type="ECO:0000313" key="12">
    <source>
        <dbReference type="Proteomes" id="UP000298030"/>
    </source>
</evidence>
<dbReference type="FunFam" id="1.20.1250.20:FF:000134">
    <property type="entry name" value="MFS sugar transporter protein"/>
    <property type="match status" value="1"/>
</dbReference>
<dbReference type="PANTHER" id="PTHR48022:SF14">
    <property type="entry name" value="MAJOR FACILITATOR SUPERFAMILY (MFS) PROFILE DOMAIN-CONTAINING PROTEIN-RELATED"/>
    <property type="match status" value="1"/>
</dbReference>
<dbReference type="STRING" id="71717.A0A4Y7TH00"/>
<dbReference type="InterPro" id="IPR050360">
    <property type="entry name" value="MFS_Sugar_Transporters"/>
</dbReference>
<feature type="transmembrane region" description="Helical" evidence="9">
    <location>
        <begin position="339"/>
        <end position="364"/>
    </location>
</feature>
<evidence type="ECO:0000256" key="8">
    <source>
        <dbReference type="RuleBase" id="RU003346"/>
    </source>
</evidence>
<evidence type="ECO:0000313" key="11">
    <source>
        <dbReference type="EMBL" id="TEB33198.1"/>
    </source>
</evidence>
<protein>
    <submittedName>
        <fullName evidence="11">General substrate transporter</fullName>
    </submittedName>
</protein>
<feature type="transmembrane region" description="Helical" evidence="9">
    <location>
        <begin position="238"/>
        <end position="259"/>
    </location>
</feature>
<evidence type="ECO:0000256" key="6">
    <source>
        <dbReference type="ARBA" id="ARBA00023136"/>
    </source>
</evidence>
<keyword evidence="5 9" id="KW-1133">Transmembrane helix</keyword>
<dbReference type="SUPFAM" id="SSF103473">
    <property type="entry name" value="MFS general substrate transporter"/>
    <property type="match status" value="1"/>
</dbReference>
<organism evidence="11 12">
    <name type="scientific">Coprinellus micaceus</name>
    <name type="common">Glistening ink-cap mushroom</name>
    <name type="synonym">Coprinus micaceus</name>
    <dbReference type="NCBI Taxonomy" id="71717"/>
    <lineage>
        <taxon>Eukaryota</taxon>
        <taxon>Fungi</taxon>
        <taxon>Dikarya</taxon>
        <taxon>Basidiomycota</taxon>
        <taxon>Agaricomycotina</taxon>
        <taxon>Agaricomycetes</taxon>
        <taxon>Agaricomycetidae</taxon>
        <taxon>Agaricales</taxon>
        <taxon>Agaricineae</taxon>
        <taxon>Psathyrellaceae</taxon>
        <taxon>Coprinellus</taxon>
    </lineage>
</organism>
<evidence type="ECO:0000256" key="1">
    <source>
        <dbReference type="ARBA" id="ARBA00004141"/>
    </source>
</evidence>
<feature type="transmembrane region" description="Helical" evidence="9">
    <location>
        <begin position="136"/>
        <end position="155"/>
    </location>
</feature>
<feature type="transmembrane region" description="Helical" evidence="9">
    <location>
        <begin position="44"/>
        <end position="63"/>
    </location>
</feature>
<reference evidence="11 12" key="1">
    <citation type="journal article" date="2019" name="Nat. Ecol. Evol.">
        <title>Megaphylogeny resolves global patterns of mushroom evolution.</title>
        <authorList>
            <person name="Varga T."/>
            <person name="Krizsan K."/>
            <person name="Foldi C."/>
            <person name="Dima B."/>
            <person name="Sanchez-Garcia M."/>
            <person name="Sanchez-Ramirez S."/>
            <person name="Szollosi G.J."/>
            <person name="Szarkandi J.G."/>
            <person name="Papp V."/>
            <person name="Albert L."/>
            <person name="Andreopoulos W."/>
            <person name="Angelini C."/>
            <person name="Antonin V."/>
            <person name="Barry K.W."/>
            <person name="Bougher N.L."/>
            <person name="Buchanan P."/>
            <person name="Buyck B."/>
            <person name="Bense V."/>
            <person name="Catcheside P."/>
            <person name="Chovatia M."/>
            <person name="Cooper J."/>
            <person name="Damon W."/>
            <person name="Desjardin D."/>
            <person name="Finy P."/>
            <person name="Geml J."/>
            <person name="Haridas S."/>
            <person name="Hughes K."/>
            <person name="Justo A."/>
            <person name="Karasinski D."/>
            <person name="Kautmanova I."/>
            <person name="Kiss B."/>
            <person name="Kocsube S."/>
            <person name="Kotiranta H."/>
            <person name="LaButti K.M."/>
            <person name="Lechner B.E."/>
            <person name="Liimatainen K."/>
            <person name="Lipzen A."/>
            <person name="Lukacs Z."/>
            <person name="Mihaltcheva S."/>
            <person name="Morgado L.N."/>
            <person name="Niskanen T."/>
            <person name="Noordeloos M.E."/>
            <person name="Ohm R.A."/>
            <person name="Ortiz-Santana B."/>
            <person name="Ovrebo C."/>
            <person name="Racz N."/>
            <person name="Riley R."/>
            <person name="Savchenko A."/>
            <person name="Shiryaev A."/>
            <person name="Soop K."/>
            <person name="Spirin V."/>
            <person name="Szebenyi C."/>
            <person name="Tomsovsky M."/>
            <person name="Tulloss R.E."/>
            <person name="Uehling J."/>
            <person name="Grigoriev I.V."/>
            <person name="Vagvolgyi C."/>
            <person name="Papp T."/>
            <person name="Martin F.M."/>
            <person name="Miettinen O."/>
            <person name="Hibbett D.S."/>
            <person name="Nagy L.G."/>
        </authorList>
    </citation>
    <scope>NUCLEOTIDE SEQUENCE [LARGE SCALE GENOMIC DNA]</scope>
    <source>
        <strain evidence="11 12">FP101781</strain>
    </source>
</reference>
<evidence type="ECO:0000256" key="2">
    <source>
        <dbReference type="ARBA" id="ARBA00010992"/>
    </source>
</evidence>
<dbReference type="GO" id="GO:0016020">
    <property type="term" value="C:membrane"/>
    <property type="evidence" value="ECO:0007669"/>
    <property type="project" value="UniProtKB-SubCell"/>
</dbReference>
<dbReference type="EMBL" id="QPFP01000013">
    <property type="protein sequence ID" value="TEB33198.1"/>
    <property type="molecule type" value="Genomic_DNA"/>
</dbReference>
<name>A0A4Y7TH00_COPMI</name>
<dbReference type="PROSITE" id="PS00216">
    <property type="entry name" value="SUGAR_TRANSPORT_1"/>
    <property type="match status" value="1"/>
</dbReference>
<feature type="transmembrane region" description="Helical" evidence="9">
    <location>
        <begin position="103"/>
        <end position="124"/>
    </location>
</feature>
<comment type="caution">
    <text evidence="11">The sequence shown here is derived from an EMBL/GenBank/DDBJ whole genome shotgun (WGS) entry which is preliminary data.</text>
</comment>
<dbReference type="InterPro" id="IPR003663">
    <property type="entry name" value="Sugar/inositol_transpt"/>
</dbReference>
<keyword evidence="3 8" id="KW-0813">Transport</keyword>
<dbReference type="PROSITE" id="PS50850">
    <property type="entry name" value="MFS"/>
    <property type="match status" value="1"/>
</dbReference>
<evidence type="ECO:0000256" key="4">
    <source>
        <dbReference type="ARBA" id="ARBA00022692"/>
    </source>
</evidence>
<feature type="transmembrane region" description="Helical" evidence="9">
    <location>
        <begin position="16"/>
        <end position="37"/>
    </location>
</feature>
<feature type="domain" description="Major facilitator superfamily (MFS) profile" evidence="10">
    <location>
        <begin position="1"/>
        <end position="429"/>
    </location>
</feature>
<comment type="subcellular location">
    <subcellularLocation>
        <location evidence="1">Membrane</location>
        <topology evidence="1">Multi-pass membrane protein</topology>
    </subcellularLocation>
</comment>
<feature type="transmembrane region" description="Helical" evidence="9">
    <location>
        <begin position="405"/>
        <end position="423"/>
    </location>
</feature>
<dbReference type="PRINTS" id="PR00171">
    <property type="entry name" value="SUGRTRNSPORT"/>
</dbReference>
<dbReference type="PANTHER" id="PTHR48022">
    <property type="entry name" value="PLASTIDIC GLUCOSE TRANSPORTER 4"/>
    <property type="match status" value="1"/>
</dbReference>
<dbReference type="InterPro" id="IPR036259">
    <property type="entry name" value="MFS_trans_sf"/>
</dbReference>
<evidence type="ECO:0000256" key="3">
    <source>
        <dbReference type="ARBA" id="ARBA00022448"/>
    </source>
</evidence>
<proteinExistence type="inferred from homology"/>
<evidence type="ECO:0000256" key="9">
    <source>
        <dbReference type="SAM" id="Phobius"/>
    </source>
</evidence>
<feature type="transmembrane region" description="Helical" evidence="9">
    <location>
        <begin position="376"/>
        <end position="399"/>
    </location>
</feature>
<comment type="catalytic activity">
    <reaction evidence="7">
        <text>myo-inositol(out) + H(+)(out) = myo-inositol(in) + H(+)(in)</text>
        <dbReference type="Rhea" id="RHEA:60364"/>
        <dbReference type="ChEBI" id="CHEBI:15378"/>
        <dbReference type="ChEBI" id="CHEBI:17268"/>
    </reaction>
</comment>
<keyword evidence="4 9" id="KW-0812">Transmembrane</keyword>
<accession>A0A4Y7TH00</accession>
<dbReference type="InterPro" id="IPR020846">
    <property type="entry name" value="MFS_dom"/>
</dbReference>
<comment type="similarity">
    <text evidence="2 8">Belongs to the major facilitator superfamily. Sugar transporter (TC 2.A.1.1) family.</text>
</comment>
<dbReference type="GO" id="GO:0005351">
    <property type="term" value="F:carbohydrate:proton symporter activity"/>
    <property type="evidence" value="ECO:0007669"/>
    <property type="project" value="TreeGrafter"/>
</dbReference>
<dbReference type="OrthoDB" id="8120565at2759"/>
<dbReference type="AlphaFoldDB" id="A0A4Y7TH00"/>
<dbReference type="Proteomes" id="UP000298030">
    <property type="component" value="Unassembled WGS sequence"/>
</dbReference>